<dbReference type="Pfam" id="PF04970">
    <property type="entry name" value="LRAT"/>
    <property type="match status" value="1"/>
</dbReference>
<protein>
    <recommendedName>
        <fullName evidence="5">LRAT domain-containing protein</fullName>
    </recommendedName>
</protein>
<evidence type="ECO:0000313" key="7">
    <source>
        <dbReference type="Proteomes" id="UP000694388"/>
    </source>
</evidence>
<sequence>MERGDVICVRHGYFQPTHCGVYVGEGHVVHMVAPNIFPCFMFCGSCPAVSCSCVQRDTIQSFQKGKEITVVRSWVLKPLSDEEIVRRCEKRVGDMIKFDPANYNCQHFANEMRYGQPVSYQVQATSAVGGAVLGSVAFVGGLAVAPALGVVAVGSAATYYIGSAISSKWSNCCRQRNKENVKQE</sequence>
<accession>A0A8C4RDA8</accession>
<comment type="similarity">
    <text evidence="1">Belongs to the H-rev107 family.</text>
</comment>
<dbReference type="PANTHER" id="PTHR13943">
    <property type="entry name" value="HRAS-LIKE SUPPRESSOR - RELATED"/>
    <property type="match status" value="1"/>
</dbReference>
<keyword evidence="7" id="KW-1185">Reference proteome</keyword>
<dbReference type="GO" id="GO:0008970">
    <property type="term" value="F:phospholipase A1 activity"/>
    <property type="evidence" value="ECO:0007669"/>
    <property type="project" value="TreeGrafter"/>
</dbReference>
<evidence type="ECO:0000256" key="1">
    <source>
        <dbReference type="ARBA" id="ARBA00007824"/>
    </source>
</evidence>
<dbReference type="GO" id="GO:0070292">
    <property type="term" value="P:N-acylphosphatidylethanolamine metabolic process"/>
    <property type="evidence" value="ECO:0007669"/>
    <property type="project" value="TreeGrafter"/>
</dbReference>
<evidence type="ECO:0000259" key="5">
    <source>
        <dbReference type="PROSITE" id="PS51934"/>
    </source>
</evidence>
<feature type="domain" description="LRAT" evidence="5">
    <location>
        <begin position="8"/>
        <end position="121"/>
    </location>
</feature>
<dbReference type="Gene3D" id="3.90.1720.10">
    <property type="entry name" value="endopeptidase domain like (from Nostoc punctiforme)"/>
    <property type="match status" value="1"/>
</dbReference>
<evidence type="ECO:0000256" key="2">
    <source>
        <dbReference type="ARBA" id="ARBA00022679"/>
    </source>
</evidence>
<dbReference type="PROSITE" id="PS51934">
    <property type="entry name" value="LRAT"/>
    <property type="match status" value="1"/>
</dbReference>
<name>A0A8C4RDA8_EPTBU</name>
<dbReference type="PANTHER" id="PTHR13943:SF77">
    <property type="entry name" value="LRAT DOMAIN-CONTAINING PROTEIN"/>
    <property type="match status" value="1"/>
</dbReference>
<evidence type="ECO:0000256" key="4">
    <source>
        <dbReference type="ARBA" id="ARBA00023098"/>
    </source>
</evidence>
<dbReference type="Ensembl" id="ENSEBUT00000027597.1">
    <property type="protein sequence ID" value="ENSEBUP00000027021.1"/>
    <property type="gene ID" value="ENSEBUG00000016612.1"/>
</dbReference>
<reference evidence="6" key="2">
    <citation type="submission" date="2025-09" db="UniProtKB">
        <authorList>
            <consortium name="Ensembl"/>
        </authorList>
    </citation>
    <scope>IDENTIFICATION</scope>
</reference>
<evidence type="ECO:0000313" key="6">
    <source>
        <dbReference type="Ensembl" id="ENSEBUP00000027021.1"/>
    </source>
</evidence>
<dbReference type="AlphaFoldDB" id="A0A8C4RDA8"/>
<dbReference type="GO" id="GO:0005737">
    <property type="term" value="C:cytoplasm"/>
    <property type="evidence" value="ECO:0007669"/>
    <property type="project" value="TreeGrafter"/>
</dbReference>
<dbReference type="GO" id="GO:0004623">
    <property type="term" value="F:phospholipase A2 activity"/>
    <property type="evidence" value="ECO:0007669"/>
    <property type="project" value="TreeGrafter"/>
</dbReference>
<dbReference type="InterPro" id="IPR007053">
    <property type="entry name" value="LRAT_dom"/>
</dbReference>
<organism evidence="6 7">
    <name type="scientific">Eptatretus burgeri</name>
    <name type="common">Inshore hagfish</name>
    <dbReference type="NCBI Taxonomy" id="7764"/>
    <lineage>
        <taxon>Eukaryota</taxon>
        <taxon>Metazoa</taxon>
        <taxon>Chordata</taxon>
        <taxon>Craniata</taxon>
        <taxon>Vertebrata</taxon>
        <taxon>Cyclostomata</taxon>
        <taxon>Myxini</taxon>
        <taxon>Myxiniformes</taxon>
        <taxon>Myxinidae</taxon>
        <taxon>Eptatretinae</taxon>
        <taxon>Eptatretus</taxon>
    </lineage>
</organism>
<dbReference type="Proteomes" id="UP000694388">
    <property type="component" value="Unplaced"/>
</dbReference>
<keyword evidence="2" id="KW-0808">Transferase</keyword>
<proteinExistence type="inferred from homology"/>
<keyword evidence="3" id="KW-0378">Hydrolase</keyword>
<dbReference type="InterPro" id="IPR051496">
    <property type="entry name" value="H-rev107_PLA/AT"/>
</dbReference>
<dbReference type="GO" id="GO:0016410">
    <property type="term" value="F:N-acyltransferase activity"/>
    <property type="evidence" value="ECO:0007669"/>
    <property type="project" value="TreeGrafter"/>
</dbReference>
<keyword evidence="4" id="KW-0443">Lipid metabolism</keyword>
<reference evidence="6" key="1">
    <citation type="submission" date="2025-08" db="UniProtKB">
        <authorList>
            <consortium name="Ensembl"/>
        </authorList>
    </citation>
    <scope>IDENTIFICATION</scope>
</reference>
<evidence type="ECO:0000256" key="3">
    <source>
        <dbReference type="ARBA" id="ARBA00022801"/>
    </source>
</evidence>